<comment type="caution">
    <text evidence="2">The sequence shown here is derived from an EMBL/GenBank/DDBJ whole genome shotgun (WGS) entry which is preliminary data.</text>
</comment>
<dbReference type="Proteomes" id="UP001164929">
    <property type="component" value="Chromosome 13"/>
</dbReference>
<gene>
    <name evidence="2" type="ORF">NC653_030722</name>
</gene>
<organism evidence="2 3">
    <name type="scientific">Populus alba x Populus x berolinensis</name>
    <dbReference type="NCBI Taxonomy" id="444605"/>
    <lineage>
        <taxon>Eukaryota</taxon>
        <taxon>Viridiplantae</taxon>
        <taxon>Streptophyta</taxon>
        <taxon>Embryophyta</taxon>
        <taxon>Tracheophyta</taxon>
        <taxon>Spermatophyta</taxon>
        <taxon>Magnoliopsida</taxon>
        <taxon>eudicotyledons</taxon>
        <taxon>Gunneridae</taxon>
        <taxon>Pentapetalae</taxon>
        <taxon>rosids</taxon>
        <taxon>fabids</taxon>
        <taxon>Malpighiales</taxon>
        <taxon>Salicaceae</taxon>
        <taxon>Saliceae</taxon>
        <taxon>Populus</taxon>
    </lineage>
</organism>
<dbReference type="AlphaFoldDB" id="A0AAD6LXV1"/>
<accession>A0AAD6LXV1</accession>
<proteinExistence type="predicted"/>
<sequence length="272" mass="30264">MGDVSITVLDGDTLRSLHVSLREDTVSLTGAQVLDLAESEASRSLLGLSLPQHLKSSALRRMNIDGVGDDVDFRRKELSPEEASRKLNEYLSAIADELKDNPLVASNLDGSALRMLLEDEDDFAMIAENLFTDLDTEDKGMISKREIRNAVVNMGVEMGVPPLEEFPLINDILKKHGAEEEGELGQSQFAELLQPILQEVADALAKNHFAVIHNIKIVNGSELKKVGRYQHLIIKLIIPQLVVSLHVCLLKFFEGKLRNILLFKFLTLFDPI</sequence>
<evidence type="ECO:0000313" key="3">
    <source>
        <dbReference type="Proteomes" id="UP001164929"/>
    </source>
</evidence>
<dbReference type="EMBL" id="JAQIZT010000013">
    <property type="protein sequence ID" value="KAJ6974684.1"/>
    <property type="molecule type" value="Genomic_DNA"/>
</dbReference>
<dbReference type="PANTHER" id="PTHR34574">
    <property type="entry name" value="CALCIUM-BINDING EF-HAND FAMILY PROTEIN-RELATED"/>
    <property type="match status" value="1"/>
</dbReference>
<dbReference type="InterPro" id="IPR002048">
    <property type="entry name" value="EF_hand_dom"/>
</dbReference>
<dbReference type="InterPro" id="IPR011992">
    <property type="entry name" value="EF-hand-dom_pair"/>
</dbReference>
<dbReference type="PANTHER" id="PTHR34574:SF3">
    <property type="entry name" value="CALCIUM-BINDING EF HAND FAMILY PROTEIN"/>
    <property type="match status" value="1"/>
</dbReference>
<evidence type="ECO:0000313" key="2">
    <source>
        <dbReference type="EMBL" id="KAJ6974684.1"/>
    </source>
</evidence>
<name>A0AAD6LXV1_9ROSI</name>
<reference evidence="2" key="1">
    <citation type="journal article" date="2023" name="Mol. Ecol. Resour.">
        <title>Chromosome-level genome assembly of a triploid poplar Populus alba 'Berolinensis'.</title>
        <authorList>
            <person name="Chen S."/>
            <person name="Yu Y."/>
            <person name="Wang X."/>
            <person name="Wang S."/>
            <person name="Zhang T."/>
            <person name="Zhou Y."/>
            <person name="He R."/>
            <person name="Meng N."/>
            <person name="Wang Y."/>
            <person name="Liu W."/>
            <person name="Liu Z."/>
            <person name="Liu J."/>
            <person name="Guo Q."/>
            <person name="Huang H."/>
            <person name="Sederoff R.R."/>
            <person name="Wang G."/>
            <person name="Qu G."/>
            <person name="Chen S."/>
        </authorList>
    </citation>
    <scope>NUCLEOTIDE SEQUENCE</scope>
    <source>
        <strain evidence="2">SC-2020</strain>
    </source>
</reference>
<keyword evidence="3" id="KW-1185">Reference proteome</keyword>
<feature type="domain" description="EF-hand" evidence="1">
    <location>
        <begin position="122"/>
        <end position="157"/>
    </location>
</feature>
<evidence type="ECO:0000259" key="1">
    <source>
        <dbReference type="PROSITE" id="PS50222"/>
    </source>
</evidence>
<protein>
    <recommendedName>
        <fullName evidence="1">EF-hand domain-containing protein</fullName>
    </recommendedName>
</protein>
<dbReference type="GO" id="GO:0005509">
    <property type="term" value="F:calcium ion binding"/>
    <property type="evidence" value="ECO:0007669"/>
    <property type="project" value="InterPro"/>
</dbReference>
<dbReference type="PROSITE" id="PS50222">
    <property type="entry name" value="EF_HAND_2"/>
    <property type="match status" value="1"/>
</dbReference>
<dbReference type="SUPFAM" id="SSF47473">
    <property type="entry name" value="EF-hand"/>
    <property type="match status" value="1"/>
</dbReference>